<reference evidence="4 5" key="1">
    <citation type="journal article" date="2010" name="Science">
        <title>Genome expansion and gene loss in powdery mildew fungi reveal tradeoffs in extreme parasitism.</title>
        <authorList>
            <person name="Spanu P.D."/>
            <person name="Abbott J.C."/>
            <person name="Amselem J."/>
            <person name="Burgis T.A."/>
            <person name="Soanes D.M."/>
            <person name="Stueber K."/>
            <person name="Ver Loren van Themaat E."/>
            <person name="Brown J.K.M."/>
            <person name="Butcher S.A."/>
            <person name="Gurr S.J."/>
            <person name="Lebrun M.-H."/>
            <person name="Ridout C.J."/>
            <person name="Schulze-Lefert P."/>
            <person name="Talbot N.J."/>
            <person name="Ahmadinejad N."/>
            <person name="Ametz C."/>
            <person name="Barton G.R."/>
            <person name="Benjdia M."/>
            <person name="Bidzinski P."/>
            <person name="Bindschedler L.V."/>
            <person name="Both M."/>
            <person name="Brewer M.T."/>
            <person name="Cadle-Davidson L."/>
            <person name="Cadle-Davidson M.M."/>
            <person name="Collemare J."/>
            <person name="Cramer R."/>
            <person name="Frenkel O."/>
            <person name="Godfrey D."/>
            <person name="Harriman J."/>
            <person name="Hoede C."/>
            <person name="King B.C."/>
            <person name="Klages S."/>
            <person name="Kleemann J."/>
            <person name="Knoll D."/>
            <person name="Koti P.S."/>
            <person name="Kreplak J."/>
            <person name="Lopez-Ruiz F.J."/>
            <person name="Lu X."/>
            <person name="Maekawa T."/>
            <person name="Mahanil S."/>
            <person name="Micali C."/>
            <person name="Milgroom M.G."/>
            <person name="Montana G."/>
            <person name="Noir S."/>
            <person name="O'Connell R.J."/>
            <person name="Oberhaensli S."/>
            <person name="Parlange F."/>
            <person name="Pedersen C."/>
            <person name="Quesneville H."/>
            <person name="Reinhardt R."/>
            <person name="Rott M."/>
            <person name="Sacristan S."/>
            <person name="Schmidt S.M."/>
            <person name="Schoen M."/>
            <person name="Skamnioti P."/>
            <person name="Sommer H."/>
            <person name="Stephens A."/>
            <person name="Takahara H."/>
            <person name="Thordal-Christensen H."/>
            <person name="Vigouroux M."/>
            <person name="Wessling R."/>
            <person name="Wicker T."/>
            <person name="Panstruga R."/>
        </authorList>
    </citation>
    <scope>NUCLEOTIDE SEQUENCE [LARGE SCALE GENOMIC DNA]</scope>
    <source>
        <strain evidence="4">DH14</strain>
    </source>
</reference>
<gene>
    <name evidence="4" type="ORF">BGHDH14_bgh06016</name>
</gene>
<dbReference type="SMART" id="SM00360">
    <property type="entry name" value="RRM"/>
    <property type="match status" value="1"/>
</dbReference>
<keyword evidence="5" id="KW-1185">Reference proteome</keyword>
<comment type="caution">
    <text evidence="4">The sequence shown here is derived from an EMBL/GenBank/DDBJ whole genome shotgun (WGS) entry which is preliminary data.</text>
</comment>
<feature type="region of interest" description="Disordered" evidence="2">
    <location>
        <begin position="216"/>
        <end position="261"/>
    </location>
</feature>
<feature type="compositionally biased region" description="Polar residues" evidence="2">
    <location>
        <begin position="232"/>
        <end position="251"/>
    </location>
</feature>
<dbReference type="Pfam" id="PF00076">
    <property type="entry name" value="RRM_1"/>
    <property type="match status" value="1"/>
</dbReference>
<evidence type="ECO:0000256" key="2">
    <source>
        <dbReference type="SAM" id="MobiDB-lite"/>
    </source>
</evidence>
<dbReference type="eggNOG" id="ENOG502S19D">
    <property type="taxonomic scope" value="Eukaryota"/>
</dbReference>
<evidence type="ECO:0000256" key="1">
    <source>
        <dbReference type="PROSITE-ProRule" id="PRU00176"/>
    </source>
</evidence>
<sequence>MSANTVIVKNISPQTSKKEINDFFSFCGKIASLDISTVDQSQQATVTFERETAADTALLLDNTQLGASQVKVLSAAGSRDTDRGDSYKQNVGIDGKEITQEDKPCSRIVAEYLAHGYVLGDQTLHRAIDLDNKHGLTNKFLSTLQKLDSKYQATDKAKSMNQSYGVTPKVNNILTGISTYYEKAAGTPSGKKIVNFYTQTSRQVVDIHNEARRLADLKKQNNTAYAEKRKSASPTSPTHTNTAVPNSTPLESESLIMPREW</sequence>
<dbReference type="Gene3D" id="3.30.70.330">
    <property type="match status" value="1"/>
</dbReference>
<dbReference type="SUPFAM" id="SSF54928">
    <property type="entry name" value="RNA-binding domain, RBD"/>
    <property type="match status" value="1"/>
</dbReference>
<evidence type="ECO:0000313" key="4">
    <source>
        <dbReference type="EMBL" id="CCU81603.1"/>
    </source>
</evidence>
<keyword evidence="1" id="KW-0694">RNA-binding</keyword>
<dbReference type="AlphaFoldDB" id="N1JED3"/>
<organism evidence="4 5">
    <name type="scientific">Blumeria graminis f. sp. hordei (strain DH14)</name>
    <name type="common">Barley powdery mildew</name>
    <name type="synonym">Oidium monilioides f. sp. hordei</name>
    <dbReference type="NCBI Taxonomy" id="546991"/>
    <lineage>
        <taxon>Eukaryota</taxon>
        <taxon>Fungi</taxon>
        <taxon>Dikarya</taxon>
        <taxon>Ascomycota</taxon>
        <taxon>Pezizomycotina</taxon>
        <taxon>Leotiomycetes</taxon>
        <taxon>Erysiphales</taxon>
        <taxon>Erysiphaceae</taxon>
        <taxon>Blumeria</taxon>
        <taxon>Blumeria hordei</taxon>
    </lineage>
</organism>
<protein>
    <recommendedName>
        <fullName evidence="3">RRM domain-containing protein</fullName>
    </recommendedName>
</protein>
<dbReference type="Proteomes" id="UP000015441">
    <property type="component" value="Unassembled WGS sequence"/>
</dbReference>
<dbReference type="STRING" id="546991.N1JED3"/>
<dbReference type="OrthoDB" id="7763451at2759"/>
<dbReference type="PROSITE" id="PS50102">
    <property type="entry name" value="RRM"/>
    <property type="match status" value="1"/>
</dbReference>
<evidence type="ECO:0000313" key="5">
    <source>
        <dbReference type="Proteomes" id="UP000015441"/>
    </source>
</evidence>
<evidence type="ECO:0000259" key="3">
    <source>
        <dbReference type="PROSITE" id="PS50102"/>
    </source>
</evidence>
<name>N1JED3_BLUG1</name>
<dbReference type="EMBL" id="CAUH01005298">
    <property type="protein sequence ID" value="CCU81603.1"/>
    <property type="molecule type" value="Genomic_DNA"/>
</dbReference>
<dbReference type="InterPro" id="IPR012677">
    <property type="entry name" value="Nucleotide-bd_a/b_plait_sf"/>
</dbReference>
<dbReference type="GO" id="GO:0003723">
    <property type="term" value="F:RNA binding"/>
    <property type="evidence" value="ECO:0007669"/>
    <property type="project" value="UniProtKB-UniRule"/>
</dbReference>
<accession>N1JED3</accession>
<dbReference type="InParanoid" id="N1JED3"/>
<proteinExistence type="predicted"/>
<dbReference type="InterPro" id="IPR000504">
    <property type="entry name" value="RRM_dom"/>
</dbReference>
<dbReference type="PANTHER" id="PTHR32343:SF10">
    <property type="entry name" value="RNA-BINDING REGION RNP-1 DOMAIN-CONTAINING PROTEIN"/>
    <property type="match status" value="1"/>
</dbReference>
<dbReference type="HOGENOM" id="CLU_074138_0_0_1"/>
<feature type="domain" description="RRM" evidence="3">
    <location>
        <begin position="4"/>
        <end position="77"/>
    </location>
</feature>
<dbReference type="InterPro" id="IPR035979">
    <property type="entry name" value="RBD_domain_sf"/>
</dbReference>
<dbReference type="PANTHER" id="PTHR32343">
    <property type="entry name" value="SERINE/ARGININE-RICH SPLICING FACTOR"/>
    <property type="match status" value="1"/>
</dbReference>